<organism evidence="3 4">
    <name type="scientific">Halovulum dunhuangense</name>
    <dbReference type="NCBI Taxonomy" id="1505036"/>
    <lineage>
        <taxon>Bacteria</taxon>
        <taxon>Pseudomonadati</taxon>
        <taxon>Pseudomonadota</taxon>
        <taxon>Alphaproteobacteria</taxon>
        <taxon>Rhodobacterales</taxon>
        <taxon>Paracoccaceae</taxon>
        <taxon>Halovulum</taxon>
    </lineage>
</organism>
<reference evidence="3 4" key="1">
    <citation type="submission" date="2020-05" db="EMBL/GenBank/DDBJ databases">
        <title>Gimesia benthica sp. nov., a novel planctomycete isolated from a deep-sea water sample of the Northwest Indian Ocean.</title>
        <authorList>
            <person name="Wang J."/>
            <person name="Ruan C."/>
            <person name="Song L."/>
            <person name="Zhu Y."/>
            <person name="Li A."/>
            <person name="Zheng X."/>
            <person name="Wang L."/>
            <person name="Lu Z."/>
            <person name="Huang Y."/>
            <person name="Du W."/>
            <person name="Zhou Y."/>
            <person name="Huang L."/>
            <person name="Dai X."/>
        </authorList>
    </citation>
    <scope>NUCLEOTIDE SEQUENCE [LARGE SCALE GENOMIC DNA]</scope>
    <source>
        <strain evidence="3 4">YYQ-30</strain>
    </source>
</reference>
<feature type="signal peptide" evidence="2">
    <location>
        <begin position="1"/>
        <end position="19"/>
    </location>
</feature>
<keyword evidence="4" id="KW-1185">Reference proteome</keyword>
<comment type="caution">
    <text evidence="3">The sequence shown here is derived from an EMBL/GenBank/DDBJ whole genome shotgun (WGS) entry which is preliminary data.</text>
</comment>
<dbReference type="EMBL" id="JABFBC010000001">
    <property type="protein sequence ID" value="NNU80708.1"/>
    <property type="molecule type" value="Genomic_DNA"/>
</dbReference>
<dbReference type="SUPFAM" id="SSF111384">
    <property type="entry name" value="OmpH-like"/>
    <property type="match status" value="1"/>
</dbReference>
<protein>
    <submittedName>
        <fullName evidence="3">OmpH family outer membrane protein</fullName>
    </submittedName>
</protein>
<dbReference type="InterPro" id="IPR024930">
    <property type="entry name" value="Skp_dom_sf"/>
</dbReference>
<dbReference type="InterPro" id="IPR005632">
    <property type="entry name" value="Chaperone_Skp"/>
</dbReference>
<evidence type="ECO:0000256" key="2">
    <source>
        <dbReference type="SAM" id="SignalP"/>
    </source>
</evidence>
<dbReference type="RefSeq" id="WP_171324714.1">
    <property type="nucleotide sequence ID" value="NZ_JABFBC010000001.1"/>
</dbReference>
<dbReference type="GO" id="GO:0051082">
    <property type="term" value="F:unfolded protein binding"/>
    <property type="evidence" value="ECO:0007669"/>
    <property type="project" value="InterPro"/>
</dbReference>
<gene>
    <name evidence="3" type="ORF">HMH01_09695</name>
</gene>
<dbReference type="Pfam" id="PF03938">
    <property type="entry name" value="OmpH"/>
    <property type="match status" value="1"/>
</dbReference>
<proteinExistence type="predicted"/>
<dbReference type="SMART" id="SM00935">
    <property type="entry name" value="OmpH"/>
    <property type="match status" value="1"/>
</dbReference>
<keyword evidence="2" id="KW-0732">Signal</keyword>
<evidence type="ECO:0000256" key="1">
    <source>
        <dbReference type="SAM" id="Coils"/>
    </source>
</evidence>
<dbReference type="Gene3D" id="3.30.910.20">
    <property type="entry name" value="Skp domain"/>
    <property type="match status" value="1"/>
</dbReference>
<feature type="chain" id="PRO_5032547947" evidence="2">
    <location>
        <begin position="20"/>
        <end position="189"/>
    </location>
</feature>
<keyword evidence="1" id="KW-0175">Coiled coil</keyword>
<feature type="coiled-coil region" evidence="1">
    <location>
        <begin position="53"/>
        <end position="80"/>
    </location>
</feature>
<name>A0A849L2X6_9RHOB</name>
<evidence type="ECO:0000313" key="3">
    <source>
        <dbReference type="EMBL" id="NNU80708.1"/>
    </source>
</evidence>
<accession>A0A849L2X6</accession>
<evidence type="ECO:0000313" key="4">
    <source>
        <dbReference type="Proteomes" id="UP000572377"/>
    </source>
</evidence>
<dbReference type="Proteomes" id="UP000572377">
    <property type="component" value="Unassembled WGS sequence"/>
</dbReference>
<dbReference type="AlphaFoldDB" id="A0A849L2X6"/>
<sequence>MRRLVATVAVLLALAGGLAAQSLGFDIPREPRPILVLDQDRLYSGSRLGQSLIAANEAETQALRDENAALDRQFEEEERALTAERPSLDPEAFRAKADEFDARVVATRAAQEQKAEALSRRIDRRRAEFFNRVGPVLLELMNQTGAAAVIDQRNVLISRQDLNITDEAIKRLDESYQRQPALDAPTQQE</sequence>